<feature type="compositionally biased region" description="Basic and acidic residues" evidence="1">
    <location>
        <begin position="37"/>
        <end position="46"/>
    </location>
</feature>
<organism evidence="2 3">
    <name type="scientific">Halorubrum halodurans</name>
    <dbReference type="NCBI Taxonomy" id="1383851"/>
    <lineage>
        <taxon>Archaea</taxon>
        <taxon>Methanobacteriati</taxon>
        <taxon>Methanobacteriota</taxon>
        <taxon>Stenosarchaea group</taxon>
        <taxon>Halobacteria</taxon>
        <taxon>Halobacteriales</taxon>
        <taxon>Haloferacaceae</taxon>
        <taxon>Halorubrum</taxon>
    </lineage>
</organism>
<protein>
    <recommendedName>
        <fullName evidence="4">N-acetyltransferase domain-containing protein</fullName>
    </recommendedName>
</protein>
<feature type="region of interest" description="Disordered" evidence="1">
    <location>
        <begin position="37"/>
        <end position="69"/>
    </location>
</feature>
<evidence type="ECO:0008006" key="4">
    <source>
        <dbReference type="Google" id="ProtNLM"/>
    </source>
</evidence>
<accession>A0A256IPD0</accession>
<feature type="compositionally biased region" description="Basic and acidic residues" evidence="1">
    <location>
        <begin position="145"/>
        <end position="159"/>
    </location>
</feature>
<gene>
    <name evidence="2" type="ORF">DJ70_03225</name>
</gene>
<feature type="region of interest" description="Disordered" evidence="1">
    <location>
        <begin position="132"/>
        <end position="159"/>
    </location>
</feature>
<name>A0A256IPD0_9EURY</name>
<dbReference type="AlphaFoldDB" id="A0A256IPD0"/>
<reference evidence="2 3" key="1">
    <citation type="journal article" date="2014" name="Front. Microbiol.">
        <title>Population and genomic analysis of the genus Halorubrum.</title>
        <authorList>
            <person name="Fullmer M.S."/>
            <person name="Soucy S.M."/>
            <person name="Swithers K.S."/>
            <person name="Makkay A.M."/>
            <person name="Wheeler R."/>
            <person name="Ventosa A."/>
            <person name="Gogarten J.P."/>
            <person name="Papke R.T."/>
        </authorList>
    </citation>
    <scope>NUCLEOTIDE SEQUENCE [LARGE SCALE GENOMIC DNA]</scope>
    <source>
        <strain evidence="2 3">Cb34</strain>
    </source>
</reference>
<evidence type="ECO:0000256" key="1">
    <source>
        <dbReference type="SAM" id="MobiDB-lite"/>
    </source>
</evidence>
<dbReference type="OrthoDB" id="212869at2157"/>
<sequence>MRIRDALESDAEALADVTGRPADVLVDTIHDRTVRVAADGRDEDRNVGSGDGDADPESGNPGAENGFDAPDGLAGFVAFDVRAGTVHVTDFAGTAPALDRLLEEPKRFAKREGMDVEAVVVDGEERRADALEDADFAAAGPGPRFEGRATTRFRLERDG</sequence>
<dbReference type="Proteomes" id="UP000216308">
    <property type="component" value="Unassembled WGS sequence"/>
</dbReference>
<evidence type="ECO:0000313" key="2">
    <source>
        <dbReference type="EMBL" id="OYR58430.1"/>
    </source>
</evidence>
<comment type="caution">
    <text evidence="2">The sequence shown here is derived from an EMBL/GenBank/DDBJ whole genome shotgun (WGS) entry which is preliminary data.</text>
</comment>
<proteinExistence type="predicted"/>
<dbReference type="EMBL" id="NHPJ01000037">
    <property type="protein sequence ID" value="OYR58430.1"/>
    <property type="molecule type" value="Genomic_DNA"/>
</dbReference>
<evidence type="ECO:0000313" key="3">
    <source>
        <dbReference type="Proteomes" id="UP000216308"/>
    </source>
</evidence>
<dbReference type="RefSeq" id="WP_094530091.1">
    <property type="nucleotide sequence ID" value="NZ_NHPJ01000037.1"/>
</dbReference>
<keyword evidence="3" id="KW-1185">Reference proteome</keyword>